<dbReference type="Proteomes" id="UP000516314">
    <property type="component" value="Chromosome 2"/>
</dbReference>
<dbReference type="AlphaFoldDB" id="A0A7G2EC17"/>
<protein>
    <submittedName>
        <fullName evidence="1">(thale cress) hypothetical protein</fullName>
    </submittedName>
</protein>
<organism evidence="1 2">
    <name type="scientific">Arabidopsis thaliana</name>
    <name type="common">Mouse-ear cress</name>
    <dbReference type="NCBI Taxonomy" id="3702"/>
    <lineage>
        <taxon>Eukaryota</taxon>
        <taxon>Viridiplantae</taxon>
        <taxon>Streptophyta</taxon>
        <taxon>Embryophyta</taxon>
        <taxon>Tracheophyta</taxon>
        <taxon>Spermatophyta</taxon>
        <taxon>Magnoliopsida</taxon>
        <taxon>eudicotyledons</taxon>
        <taxon>Gunneridae</taxon>
        <taxon>Pentapetalae</taxon>
        <taxon>rosids</taxon>
        <taxon>malvids</taxon>
        <taxon>Brassicales</taxon>
        <taxon>Brassicaceae</taxon>
        <taxon>Camelineae</taxon>
        <taxon>Arabidopsis</taxon>
    </lineage>
</organism>
<proteinExistence type="predicted"/>
<sequence length="79" mass="8548">MSALELPCGVLLLNKFTEDVTMLVLDLLFVFSDLCRSNPTKIPTTKVEEHESIEAVTSNDLKSSIAVSDSKAVGHPTTV</sequence>
<reference evidence="1 2" key="1">
    <citation type="submission" date="2020-09" db="EMBL/GenBank/DDBJ databases">
        <authorList>
            <person name="Ashkenazy H."/>
        </authorList>
    </citation>
    <scope>NUCLEOTIDE SEQUENCE [LARGE SCALE GENOMIC DNA]</scope>
    <source>
        <strain evidence="2">cv. Cdm-0</strain>
    </source>
</reference>
<evidence type="ECO:0000313" key="2">
    <source>
        <dbReference type="Proteomes" id="UP000516314"/>
    </source>
</evidence>
<name>A0A7G2EC17_ARATH</name>
<gene>
    <name evidence="1" type="ORF">AT9943_LOCUS6641</name>
</gene>
<evidence type="ECO:0000313" key="1">
    <source>
        <dbReference type="EMBL" id="CAD5318406.1"/>
    </source>
</evidence>
<dbReference type="EMBL" id="LR881467">
    <property type="protein sequence ID" value="CAD5318406.1"/>
    <property type="molecule type" value="Genomic_DNA"/>
</dbReference>
<accession>A0A7G2EC17</accession>